<dbReference type="EMBL" id="LT607413">
    <property type="protein sequence ID" value="SCE96657.1"/>
    <property type="molecule type" value="Genomic_DNA"/>
</dbReference>
<feature type="transmembrane region" description="Helical" evidence="5">
    <location>
        <begin position="223"/>
        <end position="245"/>
    </location>
</feature>
<dbReference type="GO" id="GO:0140359">
    <property type="term" value="F:ABC-type transporter activity"/>
    <property type="evidence" value="ECO:0007669"/>
    <property type="project" value="InterPro"/>
</dbReference>
<dbReference type="AlphaFoldDB" id="A0A1C4WK98"/>
<comment type="subcellular location">
    <subcellularLocation>
        <location evidence="1">Membrane</location>
        <topology evidence="1">Multi-pass membrane protein</topology>
    </subcellularLocation>
</comment>
<reference evidence="8" key="1">
    <citation type="submission" date="2016-06" db="EMBL/GenBank/DDBJ databases">
        <authorList>
            <person name="Varghese N."/>
            <person name="Submissions Spin"/>
        </authorList>
    </citation>
    <scope>NUCLEOTIDE SEQUENCE [LARGE SCALE GENOMIC DNA]</scope>
    <source>
        <strain evidence="8">DSM 43816</strain>
    </source>
</reference>
<name>A0A1C4WK98_MICEC</name>
<accession>A0A1C4WK98</accession>
<keyword evidence="2 5" id="KW-0812">Transmembrane</keyword>
<feature type="transmembrane region" description="Helical" evidence="5">
    <location>
        <begin position="29"/>
        <end position="54"/>
    </location>
</feature>
<feature type="transmembrane region" description="Helical" evidence="5">
    <location>
        <begin position="146"/>
        <end position="166"/>
    </location>
</feature>
<feature type="transmembrane region" description="Helical" evidence="5">
    <location>
        <begin position="173"/>
        <end position="190"/>
    </location>
</feature>
<dbReference type="Pfam" id="PF01061">
    <property type="entry name" value="ABC2_membrane"/>
    <property type="match status" value="1"/>
</dbReference>
<feature type="transmembrane region" description="Helical" evidence="5">
    <location>
        <begin position="102"/>
        <end position="126"/>
    </location>
</feature>
<organism evidence="7 8">
    <name type="scientific">Micromonospora echinospora</name>
    <name type="common">Micromonospora purpurea</name>
    <dbReference type="NCBI Taxonomy" id="1877"/>
    <lineage>
        <taxon>Bacteria</taxon>
        <taxon>Bacillati</taxon>
        <taxon>Actinomycetota</taxon>
        <taxon>Actinomycetes</taxon>
        <taxon>Micromonosporales</taxon>
        <taxon>Micromonosporaceae</taxon>
        <taxon>Micromonospora</taxon>
    </lineage>
</organism>
<evidence type="ECO:0000313" key="7">
    <source>
        <dbReference type="EMBL" id="SCE96657.1"/>
    </source>
</evidence>
<protein>
    <submittedName>
        <fullName evidence="7">ABC-2 type transport system permease protein</fullName>
    </submittedName>
</protein>
<evidence type="ECO:0000256" key="3">
    <source>
        <dbReference type="ARBA" id="ARBA00022989"/>
    </source>
</evidence>
<dbReference type="RefSeq" id="WP_088981596.1">
    <property type="nucleotide sequence ID" value="NZ_LT607413.1"/>
</dbReference>
<sequence>MTVAEHLGRSAETVRFGVREFYAENPPHIVVTVLIPRAVLQALFMTLLGGVIGGPELREYAFVGSLAVILPLAGVIAVGEIPGNDKWNGTFYRVRSGRMHPFVIFFLRALPYVLLGVVFSAVSLLVVGALTGMGGLILRLVPLLPLYVLMSVTVTAAGLAAAAFAVGRRADVLIGNLLSYLILFAGGILVPPGRLAVADLLGAVLPVRHGLQAVHAALAGEPWLGHAALEVVVGAGWAAVALLVVTLQVRRAHRHGHDDFT</sequence>
<evidence type="ECO:0000259" key="6">
    <source>
        <dbReference type="Pfam" id="PF01061"/>
    </source>
</evidence>
<dbReference type="Proteomes" id="UP000198253">
    <property type="component" value="Chromosome I"/>
</dbReference>
<evidence type="ECO:0000256" key="1">
    <source>
        <dbReference type="ARBA" id="ARBA00004141"/>
    </source>
</evidence>
<feature type="transmembrane region" description="Helical" evidence="5">
    <location>
        <begin position="60"/>
        <end position="81"/>
    </location>
</feature>
<keyword evidence="3 5" id="KW-1133">Transmembrane helix</keyword>
<keyword evidence="4 5" id="KW-0472">Membrane</keyword>
<gene>
    <name evidence="7" type="ORF">GA0070618_2275</name>
</gene>
<evidence type="ECO:0000256" key="4">
    <source>
        <dbReference type="ARBA" id="ARBA00023136"/>
    </source>
</evidence>
<evidence type="ECO:0000256" key="2">
    <source>
        <dbReference type="ARBA" id="ARBA00022692"/>
    </source>
</evidence>
<dbReference type="InterPro" id="IPR013525">
    <property type="entry name" value="ABC2_TM"/>
</dbReference>
<keyword evidence="8" id="KW-1185">Reference proteome</keyword>
<dbReference type="InParanoid" id="A0A1C4WK98"/>
<evidence type="ECO:0000313" key="8">
    <source>
        <dbReference type="Proteomes" id="UP000198253"/>
    </source>
</evidence>
<dbReference type="GO" id="GO:0016020">
    <property type="term" value="C:membrane"/>
    <property type="evidence" value="ECO:0007669"/>
    <property type="project" value="UniProtKB-SubCell"/>
</dbReference>
<evidence type="ECO:0000256" key="5">
    <source>
        <dbReference type="SAM" id="Phobius"/>
    </source>
</evidence>
<dbReference type="OrthoDB" id="4239003at2"/>
<feature type="domain" description="ABC-2 type transporter transmembrane" evidence="6">
    <location>
        <begin position="38"/>
        <end position="217"/>
    </location>
</feature>
<proteinExistence type="predicted"/>